<dbReference type="Pfam" id="PF13561">
    <property type="entry name" value="adh_short_C2"/>
    <property type="match status" value="1"/>
</dbReference>
<comment type="similarity">
    <text evidence="1">Belongs to the short-chain dehydrogenases/reductases (SDR) family.</text>
</comment>
<dbReference type="EC" id="1.1.1.14" evidence="3"/>
<proteinExistence type="inferred from homology"/>
<dbReference type="EMBL" id="MN079097">
    <property type="protein sequence ID" value="QEA05219.1"/>
    <property type="molecule type" value="Genomic_DNA"/>
</dbReference>
<dbReference type="Gene3D" id="3.40.50.720">
    <property type="entry name" value="NAD(P)-binding Rossmann-like Domain"/>
    <property type="match status" value="1"/>
</dbReference>
<reference evidence="3" key="1">
    <citation type="submission" date="2019-06" db="EMBL/GenBank/DDBJ databases">
        <authorList>
            <person name="Murdoch R.W."/>
            <person name="Fathepure B."/>
        </authorList>
    </citation>
    <scope>NUCLEOTIDE SEQUENCE</scope>
</reference>
<accession>A0A5B8R7W6</accession>
<dbReference type="GO" id="GO:0003939">
    <property type="term" value="F:L-iditol 2-dehydrogenase (NAD+) activity"/>
    <property type="evidence" value="ECO:0007669"/>
    <property type="project" value="UniProtKB-EC"/>
</dbReference>
<dbReference type="PANTHER" id="PTHR24321:SF8">
    <property type="entry name" value="ESTRADIOL 17-BETA-DEHYDROGENASE 8-RELATED"/>
    <property type="match status" value="1"/>
</dbReference>
<dbReference type="FunFam" id="3.40.50.720:FF:000084">
    <property type="entry name" value="Short-chain dehydrogenase reductase"/>
    <property type="match status" value="1"/>
</dbReference>
<gene>
    <name evidence="3" type="primary">polS</name>
    <name evidence="3" type="ORF">KBTEX_01539</name>
</gene>
<dbReference type="AlphaFoldDB" id="A0A5B8R7W6"/>
<organism evidence="3">
    <name type="scientific">uncultured organism</name>
    <dbReference type="NCBI Taxonomy" id="155900"/>
    <lineage>
        <taxon>unclassified sequences</taxon>
        <taxon>environmental samples</taxon>
    </lineage>
</organism>
<name>A0A5B8R7W6_9ZZZZ</name>
<dbReference type="PRINTS" id="PR00081">
    <property type="entry name" value="GDHRDH"/>
</dbReference>
<dbReference type="InterPro" id="IPR002347">
    <property type="entry name" value="SDR_fam"/>
</dbReference>
<dbReference type="CDD" id="cd05233">
    <property type="entry name" value="SDR_c"/>
    <property type="match status" value="1"/>
</dbReference>
<protein>
    <submittedName>
        <fullName evidence="3">Sorbitol dehydrogenase</fullName>
        <ecNumber evidence="3">1.1.1.14</ecNumber>
    </submittedName>
</protein>
<dbReference type="SUPFAM" id="SSF51735">
    <property type="entry name" value="NAD(P)-binding Rossmann-fold domains"/>
    <property type="match status" value="1"/>
</dbReference>
<dbReference type="PRINTS" id="PR00080">
    <property type="entry name" value="SDRFAMILY"/>
</dbReference>
<dbReference type="PROSITE" id="PS00061">
    <property type="entry name" value="ADH_SHORT"/>
    <property type="match status" value="1"/>
</dbReference>
<evidence type="ECO:0000256" key="2">
    <source>
        <dbReference type="ARBA" id="ARBA00023002"/>
    </source>
</evidence>
<sequence>MASLDNKVAIVTGGATRIGRAVAAALCEAGARVTLADIDTDGGESAAQAIGNGARFIATDVTDDEAIRRCVDTVVSRDGGVDILVNLACCYVDDGADSTREDWHTAFDVNLIGAVMMLRAVRPHMRGRGGGSVVNFGSISARVAQSGRWLYPATKAAMLQLTRSAAVDLAGEGIRVNSVSPGWTWSNVIEALAGGDREKADHVAADYHLPGRLGEAGEVAAVVRFLCSPEASFVTGADYAVDGGYTAMGPEQAAAAITRLG</sequence>
<evidence type="ECO:0000313" key="3">
    <source>
        <dbReference type="EMBL" id="QEA05219.1"/>
    </source>
</evidence>
<evidence type="ECO:0000256" key="1">
    <source>
        <dbReference type="ARBA" id="ARBA00006484"/>
    </source>
</evidence>
<dbReference type="InterPro" id="IPR020904">
    <property type="entry name" value="Sc_DH/Rdtase_CS"/>
</dbReference>
<dbReference type="PANTHER" id="PTHR24321">
    <property type="entry name" value="DEHYDROGENASES, SHORT CHAIN"/>
    <property type="match status" value="1"/>
</dbReference>
<keyword evidence="2 3" id="KW-0560">Oxidoreductase</keyword>
<dbReference type="NCBIfam" id="NF006121">
    <property type="entry name" value="PRK08265.1"/>
    <property type="match status" value="1"/>
</dbReference>
<dbReference type="InterPro" id="IPR036291">
    <property type="entry name" value="NAD(P)-bd_dom_sf"/>
</dbReference>